<organism evidence="1 2">
    <name type="scientific">Kibdelosporangium phytohabitans</name>
    <dbReference type="NCBI Taxonomy" id="860235"/>
    <lineage>
        <taxon>Bacteria</taxon>
        <taxon>Bacillati</taxon>
        <taxon>Actinomycetota</taxon>
        <taxon>Actinomycetes</taxon>
        <taxon>Pseudonocardiales</taxon>
        <taxon>Pseudonocardiaceae</taxon>
        <taxon>Kibdelosporangium</taxon>
    </lineage>
</organism>
<dbReference type="KEGG" id="kphy:AOZ06_03970"/>
<dbReference type="RefSeq" id="WP_054288169.1">
    <property type="nucleotide sequence ID" value="NZ_CP012752.1"/>
</dbReference>
<accession>A0A0N9HNX5</accession>
<protein>
    <submittedName>
        <fullName evidence="1">Uncharacterized protein</fullName>
    </submittedName>
</protein>
<keyword evidence="2" id="KW-1185">Reference proteome</keyword>
<dbReference type="OrthoDB" id="3822696at2"/>
<evidence type="ECO:0000313" key="2">
    <source>
        <dbReference type="Proteomes" id="UP000063699"/>
    </source>
</evidence>
<reference evidence="1 2" key="1">
    <citation type="submission" date="2015-07" db="EMBL/GenBank/DDBJ databases">
        <title>Genome sequencing of Kibdelosporangium phytohabitans.</title>
        <authorList>
            <person name="Qin S."/>
            <person name="Xing K."/>
        </authorList>
    </citation>
    <scope>NUCLEOTIDE SEQUENCE [LARGE SCALE GENOMIC DNA]</scope>
    <source>
        <strain evidence="1 2">KLBMP1111</strain>
    </source>
</reference>
<gene>
    <name evidence="1" type="ORF">AOZ06_03970</name>
</gene>
<evidence type="ECO:0000313" key="1">
    <source>
        <dbReference type="EMBL" id="ALG06193.1"/>
    </source>
</evidence>
<name>A0A0N9HNX5_9PSEU</name>
<dbReference type="Proteomes" id="UP000063699">
    <property type="component" value="Chromosome"/>
</dbReference>
<dbReference type="EMBL" id="CP012752">
    <property type="protein sequence ID" value="ALG06193.1"/>
    <property type="molecule type" value="Genomic_DNA"/>
</dbReference>
<proteinExistence type="predicted"/>
<sequence>MPKGNYSNAARAALMALMLANRDVANTELTNDHKIRLGPADREALNDAGLLKTAMDTKPYVHRITDDGIDWCMNDLVYGEPPSNSGPLARMSAELLRRLVRHLQRRGTLANAIRSGDLELFIRAVYFDLAVKPQEWIRLARIRPMLDGEDKSDVDKALLKMMKEGKAYLAPDSNRKVLTEADHEAAVSVGGEDKHLIAIEES</sequence>
<dbReference type="STRING" id="860235.AOZ06_03970"/>
<dbReference type="AlphaFoldDB" id="A0A0N9HNX5"/>